<dbReference type="EMBL" id="NJBA01000132">
    <property type="protein sequence ID" value="OWP36987.1"/>
    <property type="molecule type" value="Genomic_DNA"/>
</dbReference>
<accession>A0A246F2Y8</accession>
<sequence>GKAAGALAIVTDTTPRISMEQALRSSEAKLSAIFARAKVGLSELSLEGRFLRVNDEICSMLGRSRDDLLSQGVPDVTHPDDIPPSIRALTALLESGESVSLDKRYVHSDGGIVYARSSISRLDDDEGRPSS</sequence>
<proteinExistence type="predicted"/>
<dbReference type="InterPro" id="IPR052162">
    <property type="entry name" value="Sensor_kinase/Photoreceptor"/>
</dbReference>
<feature type="domain" description="PAS" evidence="6">
    <location>
        <begin position="26"/>
        <end position="96"/>
    </location>
</feature>
<comment type="catalytic activity">
    <reaction evidence="1">
        <text>ATP + protein L-histidine = ADP + protein N-phospho-L-histidine.</text>
        <dbReference type="EC" id="2.7.13.3"/>
    </reaction>
</comment>
<keyword evidence="4" id="KW-0808">Transferase</keyword>
<dbReference type="NCBIfam" id="TIGR00229">
    <property type="entry name" value="sensory_box"/>
    <property type="match status" value="1"/>
</dbReference>
<gene>
    <name evidence="7" type="ORF">CEG18_29475</name>
</gene>
<name>A0A246F2Y8_PSENT</name>
<evidence type="ECO:0000313" key="7">
    <source>
        <dbReference type="EMBL" id="OWP36987.1"/>
    </source>
</evidence>
<dbReference type="AlphaFoldDB" id="A0A246F2Y8"/>
<feature type="non-terminal residue" evidence="7">
    <location>
        <position position="1"/>
    </location>
</feature>
<keyword evidence="3" id="KW-0597">Phosphoprotein</keyword>
<dbReference type="EC" id="2.7.13.3" evidence="2"/>
<evidence type="ECO:0000256" key="2">
    <source>
        <dbReference type="ARBA" id="ARBA00012438"/>
    </source>
</evidence>
<dbReference type="Proteomes" id="UP000198145">
    <property type="component" value="Unassembled WGS sequence"/>
</dbReference>
<dbReference type="Pfam" id="PF08447">
    <property type="entry name" value="PAS_3"/>
    <property type="match status" value="1"/>
</dbReference>
<dbReference type="CDD" id="cd00130">
    <property type="entry name" value="PAS"/>
    <property type="match status" value="1"/>
</dbReference>
<dbReference type="SMART" id="SM00091">
    <property type="entry name" value="PAS"/>
    <property type="match status" value="1"/>
</dbReference>
<evidence type="ECO:0000256" key="3">
    <source>
        <dbReference type="ARBA" id="ARBA00022553"/>
    </source>
</evidence>
<evidence type="ECO:0000313" key="8">
    <source>
        <dbReference type="Proteomes" id="UP000198145"/>
    </source>
</evidence>
<protein>
    <recommendedName>
        <fullName evidence="2">histidine kinase</fullName>
        <ecNumber evidence="2">2.7.13.3</ecNumber>
    </recommendedName>
</protein>
<keyword evidence="5 7" id="KW-0418">Kinase</keyword>
<evidence type="ECO:0000259" key="6">
    <source>
        <dbReference type="PROSITE" id="PS50112"/>
    </source>
</evidence>
<evidence type="ECO:0000256" key="1">
    <source>
        <dbReference type="ARBA" id="ARBA00000085"/>
    </source>
</evidence>
<dbReference type="GO" id="GO:0004673">
    <property type="term" value="F:protein histidine kinase activity"/>
    <property type="evidence" value="ECO:0007669"/>
    <property type="project" value="UniProtKB-EC"/>
</dbReference>
<dbReference type="RefSeq" id="WP_141099450.1">
    <property type="nucleotide sequence ID" value="NZ_NJBA01000132.1"/>
</dbReference>
<reference evidence="7 8" key="1">
    <citation type="submission" date="2017-06" db="EMBL/GenBank/DDBJ databases">
        <title>Draft genome of Pseudomonas nitroreducens DF05.</title>
        <authorList>
            <person name="Iyer R."/>
        </authorList>
    </citation>
    <scope>NUCLEOTIDE SEQUENCE [LARGE SCALE GENOMIC DNA]</scope>
    <source>
        <strain evidence="7 8">DF05</strain>
    </source>
</reference>
<comment type="caution">
    <text evidence="7">The sequence shown here is derived from an EMBL/GenBank/DDBJ whole genome shotgun (WGS) entry which is preliminary data.</text>
</comment>
<feature type="non-terminal residue" evidence="7">
    <location>
        <position position="131"/>
    </location>
</feature>
<dbReference type="SUPFAM" id="SSF55785">
    <property type="entry name" value="PYP-like sensor domain (PAS domain)"/>
    <property type="match status" value="1"/>
</dbReference>
<dbReference type="PANTHER" id="PTHR43304:SF1">
    <property type="entry name" value="PAC DOMAIN-CONTAINING PROTEIN"/>
    <property type="match status" value="1"/>
</dbReference>
<dbReference type="PANTHER" id="PTHR43304">
    <property type="entry name" value="PHYTOCHROME-LIKE PROTEIN CPH1"/>
    <property type="match status" value="1"/>
</dbReference>
<organism evidence="7 8">
    <name type="scientific">Pseudomonas nitroreducens</name>
    <dbReference type="NCBI Taxonomy" id="46680"/>
    <lineage>
        <taxon>Bacteria</taxon>
        <taxon>Pseudomonadati</taxon>
        <taxon>Pseudomonadota</taxon>
        <taxon>Gammaproteobacteria</taxon>
        <taxon>Pseudomonadales</taxon>
        <taxon>Pseudomonadaceae</taxon>
        <taxon>Pseudomonas</taxon>
    </lineage>
</organism>
<dbReference type="InterPro" id="IPR000014">
    <property type="entry name" value="PAS"/>
</dbReference>
<dbReference type="InterPro" id="IPR035965">
    <property type="entry name" value="PAS-like_dom_sf"/>
</dbReference>
<dbReference type="Gene3D" id="3.30.450.20">
    <property type="entry name" value="PAS domain"/>
    <property type="match status" value="1"/>
</dbReference>
<dbReference type="InterPro" id="IPR013655">
    <property type="entry name" value="PAS_fold_3"/>
</dbReference>
<dbReference type="PROSITE" id="PS50112">
    <property type="entry name" value="PAS"/>
    <property type="match status" value="1"/>
</dbReference>
<evidence type="ECO:0000256" key="4">
    <source>
        <dbReference type="ARBA" id="ARBA00022679"/>
    </source>
</evidence>
<evidence type="ECO:0000256" key="5">
    <source>
        <dbReference type="ARBA" id="ARBA00022777"/>
    </source>
</evidence>